<protein>
    <submittedName>
        <fullName evidence="2">Uncharacterized protein</fullName>
    </submittedName>
</protein>
<evidence type="ECO:0000313" key="2">
    <source>
        <dbReference type="EMBL" id="KAG0590916.1"/>
    </source>
</evidence>
<keyword evidence="3" id="KW-1185">Reference proteome</keyword>
<keyword evidence="1" id="KW-0472">Membrane</keyword>
<dbReference type="Proteomes" id="UP000822688">
    <property type="component" value="Chromosome 1"/>
</dbReference>
<evidence type="ECO:0000313" key="3">
    <source>
        <dbReference type="Proteomes" id="UP000822688"/>
    </source>
</evidence>
<comment type="caution">
    <text evidence="2">The sequence shown here is derived from an EMBL/GenBank/DDBJ whole genome shotgun (WGS) entry which is preliminary data.</text>
</comment>
<feature type="transmembrane region" description="Helical" evidence="1">
    <location>
        <begin position="41"/>
        <end position="61"/>
    </location>
</feature>
<proteinExistence type="predicted"/>
<dbReference type="AlphaFoldDB" id="A0A8T0J6U7"/>
<dbReference type="EMBL" id="CM026421">
    <property type="protein sequence ID" value="KAG0590916.1"/>
    <property type="molecule type" value="Genomic_DNA"/>
</dbReference>
<keyword evidence="1" id="KW-1133">Transmembrane helix</keyword>
<evidence type="ECO:0000256" key="1">
    <source>
        <dbReference type="SAM" id="Phobius"/>
    </source>
</evidence>
<sequence>MDYWPICFKNEGILQTPIFLEHSANYRITVHCLYYLKMPHLICYFIIEIFLFFYFVLISSFNPLIALSKDGACAANLVQPCTVSSEHLYLLGPGPIYLNTSVPCPLIPWSVQ</sequence>
<accession>A0A8T0J6U7</accession>
<gene>
    <name evidence="2" type="ORF">KC19_1G135400</name>
</gene>
<keyword evidence="1" id="KW-0812">Transmembrane</keyword>
<name>A0A8T0J6U7_CERPU</name>
<organism evidence="2 3">
    <name type="scientific">Ceratodon purpureus</name>
    <name type="common">Fire moss</name>
    <name type="synonym">Dicranum purpureum</name>
    <dbReference type="NCBI Taxonomy" id="3225"/>
    <lineage>
        <taxon>Eukaryota</taxon>
        <taxon>Viridiplantae</taxon>
        <taxon>Streptophyta</taxon>
        <taxon>Embryophyta</taxon>
        <taxon>Bryophyta</taxon>
        <taxon>Bryophytina</taxon>
        <taxon>Bryopsida</taxon>
        <taxon>Dicranidae</taxon>
        <taxon>Pseudoditrichales</taxon>
        <taxon>Ditrichaceae</taxon>
        <taxon>Ceratodon</taxon>
    </lineage>
</organism>
<reference evidence="2" key="1">
    <citation type="submission" date="2020-06" db="EMBL/GenBank/DDBJ databases">
        <title>WGS assembly of Ceratodon purpureus strain R40.</title>
        <authorList>
            <person name="Carey S.B."/>
            <person name="Jenkins J."/>
            <person name="Shu S."/>
            <person name="Lovell J.T."/>
            <person name="Sreedasyam A."/>
            <person name="Maumus F."/>
            <person name="Tiley G.P."/>
            <person name="Fernandez-Pozo N."/>
            <person name="Barry K."/>
            <person name="Chen C."/>
            <person name="Wang M."/>
            <person name="Lipzen A."/>
            <person name="Daum C."/>
            <person name="Saski C.A."/>
            <person name="Payton A.C."/>
            <person name="Mcbreen J.C."/>
            <person name="Conrad R.E."/>
            <person name="Kollar L.M."/>
            <person name="Olsson S."/>
            <person name="Huttunen S."/>
            <person name="Landis J.B."/>
            <person name="Wickett N.J."/>
            <person name="Johnson M.G."/>
            <person name="Rensing S.A."/>
            <person name="Grimwood J."/>
            <person name="Schmutz J."/>
            <person name="Mcdaniel S.F."/>
        </authorList>
    </citation>
    <scope>NUCLEOTIDE SEQUENCE</scope>
    <source>
        <strain evidence="2">R40</strain>
    </source>
</reference>